<evidence type="ECO:0000313" key="2">
    <source>
        <dbReference type="Proteomes" id="UP000322873"/>
    </source>
</evidence>
<comment type="caution">
    <text evidence="1">The sequence shown here is derived from an EMBL/GenBank/DDBJ whole genome shotgun (WGS) entry which is preliminary data.</text>
</comment>
<dbReference type="EMBL" id="VICG01000010">
    <property type="protein sequence ID" value="KAA8567769.1"/>
    <property type="molecule type" value="Genomic_DNA"/>
</dbReference>
<sequence>MEFHRKLLSIFYGRDEAEFEMCMLDPKDSDAIVCTLAGLTMGELGYSKVVQSVSSENSWLQPRDLSRDFMISSYRFS</sequence>
<gene>
    <name evidence="1" type="ORF">EYC84_008235</name>
</gene>
<dbReference type="Proteomes" id="UP000322873">
    <property type="component" value="Unassembled WGS sequence"/>
</dbReference>
<protein>
    <submittedName>
        <fullName evidence="1">Uncharacterized protein</fullName>
    </submittedName>
</protein>
<reference evidence="1 2" key="1">
    <citation type="submission" date="2019-06" db="EMBL/GenBank/DDBJ databases">
        <title>Genome Sequence of the Brown Rot Fungal Pathogen Monilinia fructicola.</title>
        <authorList>
            <person name="De Miccolis Angelini R.M."/>
            <person name="Landi L."/>
            <person name="Abate D."/>
            <person name="Pollastro S."/>
            <person name="Romanazzi G."/>
            <person name="Faretra F."/>
        </authorList>
    </citation>
    <scope>NUCLEOTIDE SEQUENCE [LARGE SCALE GENOMIC DNA]</scope>
    <source>
        <strain evidence="1 2">Mfrc123</strain>
    </source>
</reference>
<name>A0A5M9JIG7_MONFR</name>
<proteinExistence type="predicted"/>
<accession>A0A5M9JIG7</accession>
<dbReference type="AlphaFoldDB" id="A0A5M9JIG7"/>
<evidence type="ECO:0000313" key="1">
    <source>
        <dbReference type="EMBL" id="KAA8567769.1"/>
    </source>
</evidence>
<organism evidence="1 2">
    <name type="scientific">Monilinia fructicola</name>
    <name type="common">Brown rot fungus</name>
    <name type="synonym">Ciboria fructicola</name>
    <dbReference type="NCBI Taxonomy" id="38448"/>
    <lineage>
        <taxon>Eukaryota</taxon>
        <taxon>Fungi</taxon>
        <taxon>Dikarya</taxon>
        <taxon>Ascomycota</taxon>
        <taxon>Pezizomycotina</taxon>
        <taxon>Leotiomycetes</taxon>
        <taxon>Helotiales</taxon>
        <taxon>Sclerotiniaceae</taxon>
        <taxon>Monilinia</taxon>
    </lineage>
</organism>
<keyword evidence="2" id="KW-1185">Reference proteome</keyword>